<protein>
    <recommendedName>
        <fullName evidence="5">Homoserine dehydrogenase</fullName>
        <ecNumber evidence="4">1.1.1.3</ecNumber>
    </recommendedName>
</protein>
<dbReference type="UniPathway" id="UPA00051">
    <property type="reaction ID" value="UER00465"/>
</dbReference>
<dbReference type="PANTHER" id="PTHR43331:SF1">
    <property type="entry name" value="HOMOSERINE DEHYDROGENASE"/>
    <property type="match status" value="1"/>
</dbReference>
<dbReference type="Pfam" id="PF03447">
    <property type="entry name" value="NAD_binding_3"/>
    <property type="match status" value="1"/>
</dbReference>
<sequence length="402" mass="43677">MSGQKKLALVGFGTVGSGVYEVMKAEVRKIERLAGSFSIPLVIVKDTDRSRNVHPETQVTDDIEELFKQNIDTVVEVSPDAGTAYPVVRRLLKQGITVVTANKELVALHGEELLYIAAINNARLYFEAAVAGGIPALTSIRHTLKTNKIERIEGIVNGTSNFILTKMREEGTSFEAALAEAQELGYAEAVPDKDVDGWDAWYKTVILSQWIHGKNPDWAEEKPHGIRGIDVRDLHLAASFSGRIKHTAVLEGTAASVAPRFVEADHALYGVEGVNNGLNVQGSIVGSLLFQGAGAGKYPTASAVIEDVINHWTNTAEAEPPVSDEEPERTSGEPEPFPYWFITGTGLDQLHGIVSDIHTEHGREGVFVHGEKKQFHKDGLRVYPVTGTLKAGVQIKKQAVCS</sequence>
<keyword evidence="6" id="KW-0028">Amino-acid biosynthesis</keyword>
<dbReference type="GO" id="GO:0050661">
    <property type="term" value="F:NADP binding"/>
    <property type="evidence" value="ECO:0007669"/>
    <property type="project" value="InterPro"/>
</dbReference>
<evidence type="ECO:0000256" key="7">
    <source>
        <dbReference type="ARBA" id="ARBA00022697"/>
    </source>
</evidence>
<feature type="domain" description="Homoserine dehydrogenase catalytic" evidence="13">
    <location>
        <begin position="135"/>
        <end position="309"/>
    </location>
</feature>
<comment type="catalytic activity">
    <reaction evidence="11">
        <text>L-homoserine + NADP(+) = L-aspartate 4-semialdehyde + NADPH + H(+)</text>
        <dbReference type="Rhea" id="RHEA:15761"/>
        <dbReference type="ChEBI" id="CHEBI:15378"/>
        <dbReference type="ChEBI" id="CHEBI:57476"/>
        <dbReference type="ChEBI" id="CHEBI:57783"/>
        <dbReference type="ChEBI" id="CHEBI:58349"/>
        <dbReference type="ChEBI" id="CHEBI:537519"/>
        <dbReference type="EC" id="1.1.1.3"/>
    </reaction>
    <physiologicalReaction direction="right-to-left" evidence="11">
        <dbReference type="Rhea" id="RHEA:15763"/>
    </physiologicalReaction>
</comment>
<evidence type="ECO:0000256" key="3">
    <source>
        <dbReference type="ARBA" id="ARBA00006753"/>
    </source>
</evidence>
<evidence type="ECO:0000259" key="13">
    <source>
        <dbReference type="Pfam" id="PF00742"/>
    </source>
</evidence>
<evidence type="ECO:0000256" key="10">
    <source>
        <dbReference type="ARBA" id="ARBA00023167"/>
    </source>
</evidence>
<gene>
    <name evidence="15" type="ORF">C6Y45_08845</name>
</gene>
<keyword evidence="10" id="KW-0486">Methionine biosynthesis</keyword>
<keyword evidence="8" id="KW-0560">Oxidoreductase</keyword>
<comment type="caution">
    <text evidence="15">The sequence shown here is derived from an EMBL/GenBank/DDBJ whole genome shotgun (WGS) entry which is preliminary data.</text>
</comment>
<dbReference type="SUPFAM" id="SSF51735">
    <property type="entry name" value="NAD(P)-binding Rossmann-fold domains"/>
    <property type="match status" value="1"/>
</dbReference>
<comment type="pathway">
    <text evidence="1">Amino-acid biosynthesis; L-threonine biosynthesis; L-threonine from L-aspartate: step 3/5.</text>
</comment>
<proteinExistence type="inferred from homology"/>
<dbReference type="OrthoDB" id="9808167at2"/>
<dbReference type="UniPathway" id="UPA00050">
    <property type="reaction ID" value="UER00063"/>
</dbReference>
<keyword evidence="7" id="KW-0791">Threonine biosynthesis</keyword>
<evidence type="ECO:0000256" key="9">
    <source>
        <dbReference type="ARBA" id="ARBA00023053"/>
    </source>
</evidence>
<evidence type="ECO:0000313" key="16">
    <source>
        <dbReference type="Proteomes" id="UP000240509"/>
    </source>
</evidence>
<dbReference type="Gene3D" id="3.30.360.10">
    <property type="entry name" value="Dihydrodipicolinate Reductase, domain 2"/>
    <property type="match status" value="1"/>
</dbReference>
<dbReference type="Gene3D" id="3.40.50.720">
    <property type="entry name" value="NAD(P)-binding Rossmann-like Domain"/>
    <property type="match status" value="1"/>
</dbReference>
<reference evidence="15 16" key="1">
    <citation type="submission" date="2018-03" db="EMBL/GenBank/DDBJ databases">
        <title>Alkalicoccus saliphilus sp. nov., isolated from a mineral pool.</title>
        <authorList>
            <person name="Zhao B."/>
        </authorList>
    </citation>
    <scope>NUCLEOTIDE SEQUENCE [LARGE SCALE GENOMIC DNA]</scope>
    <source>
        <strain evidence="15 16">6AG</strain>
    </source>
</reference>
<dbReference type="GO" id="GO:0009088">
    <property type="term" value="P:threonine biosynthetic process"/>
    <property type="evidence" value="ECO:0007669"/>
    <property type="project" value="UniProtKB-UniPathway"/>
</dbReference>
<evidence type="ECO:0000256" key="5">
    <source>
        <dbReference type="ARBA" id="ARBA00013376"/>
    </source>
</evidence>
<evidence type="ECO:0000256" key="12">
    <source>
        <dbReference type="SAM" id="MobiDB-lite"/>
    </source>
</evidence>
<dbReference type="GO" id="GO:0009086">
    <property type="term" value="P:methionine biosynthetic process"/>
    <property type="evidence" value="ECO:0007669"/>
    <property type="project" value="UniProtKB-KW"/>
</dbReference>
<dbReference type="EC" id="1.1.1.3" evidence="4"/>
<evidence type="ECO:0000256" key="1">
    <source>
        <dbReference type="ARBA" id="ARBA00005056"/>
    </source>
</evidence>
<evidence type="ECO:0000313" key="15">
    <source>
        <dbReference type="EMBL" id="PTL38887.1"/>
    </source>
</evidence>
<evidence type="ECO:0000256" key="8">
    <source>
        <dbReference type="ARBA" id="ARBA00023002"/>
    </source>
</evidence>
<evidence type="ECO:0000256" key="6">
    <source>
        <dbReference type="ARBA" id="ARBA00022605"/>
    </source>
</evidence>
<dbReference type="FunFam" id="3.30.360.10:FF:000005">
    <property type="entry name" value="Homoserine dehydrogenase"/>
    <property type="match status" value="1"/>
</dbReference>
<evidence type="ECO:0000256" key="11">
    <source>
        <dbReference type="ARBA" id="ARBA00048841"/>
    </source>
</evidence>
<accession>A0A2T4U660</accession>
<dbReference type="Proteomes" id="UP000240509">
    <property type="component" value="Unassembled WGS sequence"/>
</dbReference>
<evidence type="ECO:0000256" key="2">
    <source>
        <dbReference type="ARBA" id="ARBA00005062"/>
    </source>
</evidence>
<organism evidence="15 16">
    <name type="scientific">Alkalicoccus saliphilus</name>
    <dbReference type="NCBI Taxonomy" id="200989"/>
    <lineage>
        <taxon>Bacteria</taxon>
        <taxon>Bacillati</taxon>
        <taxon>Bacillota</taxon>
        <taxon>Bacilli</taxon>
        <taxon>Bacillales</taxon>
        <taxon>Bacillaceae</taxon>
        <taxon>Alkalicoccus</taxon>
    </lineage>
</organism>
<keyword evidence="9" id="KW-0915">Sodium</keyword>
<dbReference type="PANTHER" id="PTHR43331">
    <property type="entry name" value="HOMOSERINE DEHYDROGENASE"/>
    <property type="match status" value="1"/>
</dbReference>
<keyword evidence="16" id="KW-1185">Reference proteome</keyword>
<comment type="similarity">
    <text evidence="3">Belongs to the homoserine dehydrogenase family.</text>
</comment>
<dbReference type="InterPro" id="IPR005106">
    <property type="entry name" value="Asp/hSer_DH_NAD-bd"/>
</dbReference>
<dbReference type="Pfam" id="PF00742">
    <property type="entry name" value="Homoserine_dh"/>
    <property type="match status" value="1"/>
</dbReference>
<name>A0A2T4U660_9BACI</name>
<feature type="region of interest" description="Disordered" evidence="12">
    <location>
        <begin position="315"/>
        <end position="334"/>
    </location>
</feature>
<dbReference type="NCBIfam" id="NF004976">
    <property type="entry name" value="PRK06349.1"/>
    <property type="match status" value="1"/>
</dbReference>
<feature type="domain" description="Aspartate/homoserine dehydrogenase NAD-binding" evidence="14">
    <location>
        <begin position="11"/>
        <end position="127"/>
    </location>
</feature>
<evidence type="ECO:0000256" key="4">
    <source>
        <dbReference type="ARBA" id="ARBA00013213"/>
    </source>
</evidence>
<dbReference type="InterPro" id="IPR036291">
    <property type="entry name" value="NAD(P)-bd_dom_sf"/>
</dbReference>
<dbReference type="SUPFAM" id="SSF55347">
    <property type="entry name" value="Glyceraldehyde-3-phosphate dehydrogenase-like, C-terminal domain"/>
    <property type="match status" value="1"/>
</dbReference>
<dbReference type="EMBL" id="PZJJ01000012">
    <property type="protein sequence ID" value="PTL38887.1"/>
    <property type="molecule type" value="Genomic_DNA"/>
</dbReference>
<dbReference type="GO" id="GO:0004412">
    <property type="term" value="F:homoserine dehydrogenase activity"/>
    <property type="evidence" value="ECO:0007669"/>
    <property type="project" value="UniProtKB-EC"/>
</dbReference>
<comment type="pathway">
    <text evidence="2">Amino-acid biosynthesis; L-methionine biosynthesis via de novo pathway; L-homoserine from L-aspartate: step 3/3.</text>
</comment>
<dbReference type="AlphaFoldDB" id="A0A2T4U660"/>
<dbReference type="RefSeq" id="WP_107584864.1">
    <property type="nucleotide sequence ID" value="NZ_PZJJ01000012.1"/>
</dbReference>
<evidence type="ECO:0000259" key="14">
    <source>
        <dbReference type="Pfam" id="PF03447"/>
    </source>
</evidence>
<dbReference type="InterPro" id="IPR001342">
    <property type="entry name" value="HDH_cat"/>
</dbReference>